<name>A0ABQ9FKE0_TEGGR</name>
<organism evidence="1 2">
    <name type="scientific">Tegillarca granosa</name>
    <name type="common">Malaysian cockle</name>
    <name type="synonym">Anadara granosa</name>
    <dbReference type="NCBI Taxonomy" id="220873"/>
    <lineage>
        <taxon>Eukaryota</taxon>
        <taxon>Metazoa</taxon>
        <taxon>Spiralia</taxon>
        <taxon>Lophotrochozoa</taxon>
        <taxon>Mollusca</taxon>
        <taxon>Bivalvia</taxon>
        <taxon>Autobranchia</taxon>
        <taxon>Pteriomorphia</taxon>
        <taxon>Arcoida</taxon>
        <taxon>Arcoidea</taxon>
        <taxon>Arcidae</taxon>
        <taxon>Tegillarca</taxon>
    </lineage>
</organism>
<evidence type="ECO:0000313" key="2">
    <source>
        <dbReference type="Proteomes" id="UP001217089"/>
    </source>
</evidence>
<accession>A0ABQ9FKE0</accession>
<protein>
    <recommendedName>
        <fullName evidence="3">THAP-type domain-containing protein</fullName>
    </recommendedName>
</protein>
<evidence type="ECO:0000313" key="1">
    <source>
        <dbReference type="EMBL" id="KAJ8317759.1"/>
    </source>
</evidence>
<dbReference type="EMBL" id="JARBDR010000246">
    <property type="protein sequence ID" value="KAJ8317759.1"/>
    <property type="molecule type" value="Genomic_DNA"/>
</dbReference>
<sequence length="78" mass="9334">MVKRCQWGLCKTDDRYPERLEGNVRFIPFPKPRRSREKCLRWIKLCGRPHSQLNVDIVDGNKNLFVCTKVCHVCRYIL</sequence>
<gene>
    <name evidence="1" type="ORF">KUTeg_005663</name>
</gene>
<evidence type="ECO:0008006" key="3">
    <source>
        <dbReference type="Google" id="ProtNLM"/>
    </source>
</evidence>
<proteinExistence type="predicted"/>
<dbReference type="Proteomes" id="UP001217089">
    <property type="component" value="Unassembled WGS sequence"/>
</dbReference>
<keyword evidence="2" id="KW-1185">Reference proteome</keyword>
<reference evidence="1 2" key="1">
    <citation type="submission" date="2022-12" db="EMBL/GenBank/DDBJ databases">
        <title>Chromosome-level genome of Tegillarca granosa.</title>
        <authorList>
            <person name="Kim J."/>
        </authorList>
    </citation>
    <scope>NUCLEOTIDE SEQUENCE [LARGE SCALE GENOMIC DNA]</scope>
    <source>
        <strain evidence="1">Teg-2019</strain>
        <tissue evidence="1">Adductor muscle</tissue>
    </source>
</reference>
<comment type="caution">
    <text evidence="1">The sequence shown here is derived from an EMBL/GenBank/DDBJ whole genome shotgun (WGS) entry which is preliminary data.</text>
</comment>